<proteinExistence type="predicted"/>
<evidence type="ECO:0000313" key="3">
    <source>
        <dbReference type="Proteomes" id="UP000232323"/>
    </source>
</evidence>
<evidence type="ECO:0000256" key="1">
    <source>
        <dbReference type="SAM" id="MobiDB-lite"/>
    </source>
</evidence>
<feature type="region of interest" description="Disordered" evidence="1">
    <location>
        <begin position="251"/>
        <end position="279"/>
    </location>
</feature>
<dbReference type="AlphaFoldDB" id="A0A250WV93"/>
<dbReference type="EMBL" id="BEGY01000009">
    <property type="protein sequence ID" value="GAX74741.1"/>
    <property type="molecule type" value="Genomic_DNA"/>
</dbReference>
<organism evidence="2 3">
    <name type="scientific">Chlamydomonas eustigma</name>
    <dbReference type="NCBI Taxonomy" id="1157962"/>
    <lineage>
        <taxon>Eukaryota</taxon>
        <taxon>Viridiplantae</taxon>
        <taxon>Chlorophyta</taxon>
        <taxon>core chlorophytes</taxon>
        <taxon>Chlorophyceae</taxon>
        <taxon>CS clade</taxon>
        <taxon>Chlamydomonadales</taxon>
        <taxon>Chlamydomonadaceae</taxon>
        <taxon>Chlamydomonas</taxon>
    </lineage>
</organism>
<gene>
    <name evidence="2" type="ORF">CEUSTIGMA_g2188.t1</name>
</gene>
<feature type="region of interest" description="Disordered" evidence="1">
    <location>
        <begin position="1"/>
        <end position="32"/>
    </location>
</feature>
<reference evidence="2 3" key="1">
    <citation type="submission" date="2017-08" db="EMBL/GenBank/DDBJ databases">
        <title>Acidophilic green algal genome provides insights into adaptation to an acidic environment.</title>
        <authorList>
            <person name="Hirooka S."/>
            <person name="Hirose Y."/>
            <person name="Kanesaki Y."/>
            <person name="Higuchi S."/>
            <person name="Fujiwara T."/>
            <person name="Onuma R."/>
            <person name="Era A."/>
            <person name="Ohbayashi R."/>
            <person name="Uzuka A."/>
            <person name="Nozaki H."/>
            <person name="Yoshikawa H."/>
            <person name="Miyagishima S.Y."/>
        </authorList>
    </citation>
    <scope>NUCLEOTIDE SEQUENCE [LARGE SCALE GENOMIC DNA]</scope>
    <source>
        <strain evidence="2 3">NIES-2499</strain>
    </source>
</reference>
<comment type="caution">
    <text evidence="2">The sequence shown here is derived from an EMBL/GenBank/DDBJ whole genome shotgun (WGS) entry which is preliminary data.</text>
</comment>
<evidence type="ECO:0000313" key="2">
    <source>
        <dbReference type="EMBL" id="GAX74741.1"/>
    </source>
</evidence>
<feature type="region of interest" description="Disordered" evidence="1">
    <location>
        <begin position="365"/>
        <end position="390"/>
    </location>
</feature>
<keyword evidence="3" id="KW-1185">Reference proteome</keyword>
<sequence length="390" mass="42421">MEQNPEINEATAGGSTHTPQGELPPVAIAAPSGEEPVPVVPVAGPHNQYMRDFVSTVNSLLQHQDNHQVGLIAGMSHFTRKLEVAIAAITGDMTNMPNNDAHGVHENHTRTGSVTPNNAPAISGSMDTDAIRTILAAYFTQLKGSPTYPDILVHLFVNSNRSDLINFMEAKVVEFRQELSAPVQAPMLTTPGKFAFLTQREEQLIDEIVQFIKGTGSRKSAYAAAAVLTDMEVDEDAVDAEPEMVVVATTSAPPATTPPVATRPKGYPAKQHNVGGQGEPKLYEPQLKMYLGTNTIRHPVYMNSKIDPKLFPLEGCPAYVPKGKPIPRLEGNQILKDAIAEYGLCKACRRERHLQSQCMYKHELGSASTGHKRQDGFSADIKGPPYKQKK</sequence>
<name>A0A250WV93_9CHLO</name>
<dbReference type="Proteomes" id="UP000232323">
    <property type="component" value="Unassembled WGS sequence"/>
</dbReference>
<accession>A0A250WV93</accession>
<feature type="compositionally biased region" description="Low complexity" evidence="1">
    <location>
        <begin position="251"/>
        <end position="262"/>
    </location>
</feature>
<protein>
    <submittedName>
        <fullName evidence="2">Uncharacterized protein</fullName>
    </submittedName>
</protein>